<dbReference type="OrthoDB" id="9792686at2"/>
<evidence type="ECO:0000259" key="6">
    <source>
        <dbReference type="PROSITE" id="PS50109"/>
    </source>
</evidence>
<protein>
    <submittedName>
        <fullName evidence="7">Signal transduction histidine kinase regulating citrate/malate metabolism</fullName>
    </submittedName>
</protein>
<accession>A0A0B7MCZ9</accession>
<evidence type="ECO:0000256" key="1">
    <source>
        <dbReference type="ARBA" id="ARBA00022553"/>
    </source>
</evidence>
<feature type="transmembrane region" description="Helical" evidence="5">
    <location>
        <begin position="82"/>
        <end position="107"/>
    </location>
</feature>
<evidence type="ECO:0000256" key="4">
    <source>
        <dbReference type="ARBA" id="ARBA00023012"/>
    </source>
</evidence>
<keyword evidence="5" id="KW-1133">Transmembrane helix</keyword>
<feature type="transmembrane region" description="Helical" evidence="5">
    <location>
        <begin position="203"/>
        <end position="226"/>
    </location>
</feature>
<dbReference type="InterPro" id="IPR036890">
    <property type="entry name" value="HATPase_C_sf"/>
</dbReference>
<dbReference type="EMBL" id="CDRZ01000043">
    <property type="protein sequence ID" value="CEO87955.1"/>
    <property type="molecule type" value="Genomic_DNA"/>
</dbReference>
<dbReference type="Pfam" id="PF02518">
    <property type="entry name" value="HATPase_c"/>
    <property type="match status" value="1"/>
</dbReference>
<reference evidence="8" key="1">
    <citation type="submission" date="2015-01" db="EMBL/GenBank/DDBJ databases">
        <authorList>
            <person name="Manzoor Shahid"/>
            <person name="Zubair Saima"/>
        </authorList>
    </citation>
    <scope>NUCLEOTIDE SEQUENCE [LARGE SCALE GENOMIC DNA]</scope>
    <source>
        <strain evidence="8">Sp3</strain>
    </source>
</reference>
<dbReference type="InterPro" id="IPR039506">
    <property type="entry name" value="SPOB_a"/>
</dbReference>
<dbReference type="SUPFAM" id="SSF55890">
    <property type="entry name" value="Sporulation response regulatory protein Spo0B"/>
    <property type="match status" value="1"/>
</dbReference>
<evidence type="ECO:0000256" key="2">
    <source>
        <dbReference type="ARBA" id="ARBA00022679"/>
    </source>
</evidence>
<name>A0A0B7MCZ9_9FIRM</name>
<dbReference type="PROSITE" id="PS50109">
    <property type="entry name" value="HIS_KIN"/>
    <property type="match status" value="1"/>
</dbReference>
<dbReference type="GO" id="GO:0042802">
    <property type="term" value="F:identical protein binding"/>
    <property type="evidence" value="ECO:0007669"/>
    <property type="project" value="TreeGrafter"/>
</dbReference>
<keyword evidence="2" id="KW-0808">Transferase</keyword>
<dbReference type="GO" id="GO:0000155">
    <property type="term" value="F:phosphorelay sensor kinase activity"/>
    <property type="evidence" value="ECO:0007669"/>
    <property type="project" value="InterPro"/>
</dbReference>
<keyword evidence="8" id="KW-1185">Reference proteome</keyword>
<keyword evidence="5" id="KW-0472">Membrane</keyword>
<evidence type="ECO:0000313" key="8">
    <source>
        <dbReference type="Proteomes" id="UP000046155"/>
    </source>
</evidence>
<dbReference type="Gene3D" id="3.30.565.10">
    <property type="entry name" value="Histidine kinase-like ATPase, C-terminal domain"/>
    <property type="match status" value="1"/>
</dbReference>
<feature type="domain" description="Histidine kinase" evidence="6">
    <location>
        <begin position="336"/>
        <end position="441"/>
    </location>
</feature>
<dbReference type="InterPro" id="IPR016120">
    <property type="entry name" value="Sig_transdc_His_kin_SpoOB"/>
</dbReference>
<keyword evidence="5" id="KW-0812">Transmembrane</keyword>
<keyword evidence="1" id="KW-0597">Phosphoprotein</keyword>
<keyword evidence="4" id="KW-0902">Two-component regulatory system</keyword>
<feature type="transmembrane region" description="Helical" evidence="5">
    <location>
        <begin position="119"/>
        <end position="138"/>
    </location>
</feature>
<dbReference type="SMART" id="SM00387">
    <property type="entry name" value="HATPase_c"/>
    <property type="match status" value="1"/>
</dbReference>
<evidence type="ECO:0000313" key="7">
    <source>
        <dbReference type="EMBL" id="CEO87955.1"/>
    </source>
</evidence>
<evidence type="ECO:0000256" key="5">
    <source>
        <dbReference type="SAM" id="Phobius"/>
    </source>
</evidence>
<dbReference type="Proteomes" id="UP000046155">
    <property type="component" value="Unassembled WGS sequence"/>
</dbReference>
<feature type="transmembrane region" description="Helical" evidence="5">
    <location>
        <begin position="168"/>
        <end position="191"/>
    </location>
</feature>
<feature type="transmembrane region" description="Helical" evidence="5">
    <location>
        <begin position="55"/>
        <end position="75"/>
    </location>
</feature>
<dbReference type="Pfam" id="PF14689">
    <property type="entry name" value="SPOB_a"/>
    <property type="match status" value="1"/>
</dbReference>
<dbReference type="AlphaFoldDB" id="A0A0B7MCZ9"/>
<feature type="transmembrane region" description="Helical" evidence="5">
    <location>
        <begin position="33"/>
        <end position="49"/>
    </location>
</feature>
<dbReference type="PANTHER" id="PTHR40448:SF1">
    <property type="entry name" value="TWO-COMPONENT SENSOR HISTIDINE KINASE"/>
    <property type="match status" value="1"/>
</dbReference>
<dbReference type="SUPFAM" id="SSF55874">
    <property type="entry name" value="ATPase domain of HSP90 chaperone/DNA topoisomerase II/histidine kinase"/>
    <property type="match status" value="1"/>
</dbReference>
<dbReference type="InterPro" id="IPR003594">
    <property type="entry name" value="HATPase_dom"/>
</dbReference>
<keyword evidence="3 7" id="KW-0418">Kinase</keyword>
<sequence>MTADLLFFCISVLGYLFLYYMLFSLAGKKEPPFFLLLLSLLTSLFFYGIRLLPLYFGVHFFLQMLFFIILIYFCGLSWGVSFILALLAGIILGLSEGVSVTLLAAVFSYNMKEIVFSPLLRNVFAVVHLFLLAVLAYLTGRRGWRLPLTDRMAVSRGEREGYSPGRNYLFMLCLIQAMILIFLYIILYNYYKEVFPGFTLETLGIICGAVLIASSLLTVLLAGYFLKITAREVRLESELSHLQEMDRLNLQMQVERHEFCNHLTSVYGYIKTERYRQAENYIEKLYENVRQTESFLRMNPPQLGALLSVKQRDADDRGIDFHWQVDIEAGVCPLSPEELTQITGNLLDNALEAAIPSGRVDLSIKTSKLGLQIKASNTCVPLPPSDQNKIYAAGYTTKKEHSGLGLYIIKQIVELNCGQLELREAKEYSGVEFVIHIPWKC</sequence>
<dbReference type="InterPro" id="IPR005467">
    <property type="entry name" value="His_kinase_dom"/>
</dbReference>
<feature type="transmembrane region" description="Helical" evidence="5">
    <location>
        <begin position="6"/>
        <end position="26"/>
    </location>
</feature>
<gene>
    <name evidence="7" type="ORF">SSCH_1370004</name>
</gene>
<dbReference type="PANTHER" id="PTHR40448">
    <property type="entry name" value="TWO-COMPONENT SENSOR HISTIDINE KINASE"/>
    <property type="match status" value="1"/>
</dbReference>
<proteinExistence type="predicted"/>
<dbReference type="Gene3D" id="1.10.287.130">
    <property type="match status" value="1"/>
</dbReference>
<evidence type="ECO:0000256" key="3">
    <source>
        <dbReference type="ARBA" id="ARBA00022777"/>
    </source>
</evidence>
<organism evidence="7 8">
    <name type="scientific">Syntrophaceticus schinkii</name>
    <dbReference type="NCBI Taxonomy" id="499207"/>
    <lineage>
        <taxon>Bacteria</taxon>
        <taxon>Bacillati</taxon>
        <taxon>Bacillota</taxon>
        <taxon>Clostridia</taxon>
        <taxon>Thermoanaerobacterales</taxon>
        <taxon>Thermoanaerobacterales Family III. Incertae Sedis</taxon>
        <taxon>Syntrophaceticus</taxon>
    </lineage>
</organism>